<dbReference type="AlphaFoldDB" id="A0A9P6SZL5"/>
<feature type="compositionally biased region" description="Polar residues" evidence="1">
    <location>
        <begin position="376"/>
        <end position="390"/>
    </location>
</feature>
<keyword evidence="3" id="KW-1185">Reference proteome</keyword>
<dbReference type="Proteomes" id="UP000703661">
    <property type="component" value="Unassembled WGS sequence"/>
</dbReference>
<accession>A0A9P6SZL5</accession>
<evidence type="ECO:0000256" key="1">
    <source>
        <dbReference type="SAM" id="MobiDB-lite"/>
    </source>
</evidence>
<name>A0A9P6SZL5_9FUNG</name>
<sequence>MTSSSTHETDGEQSYKDQQHRRWRRSYEEQSSARHSLWPFCTQGGPGSPSLLNTRTHAMPIDTQDRTIHTLLPCCREMQGKLGIGGSVDRGRLKALKEKRGEGGEDEGGIAELTSGLVVRGTSNTTSIRITTNSSSHTYNGSRNHNNSSNNSITGYLTITSYSGNNNKQNYGNDGFLRAIPSHNTRANHTNTENDNAATTEEDRETNFWKKKGMNVFLDWLLDPINNERLKNPKPIAGHKIGDLHKEIAKYVNDCCGTDWKPQQVKTKIQYAKDKYIKARDIPRKTGGGDTDDQTLKDRVLSECPEFDRFHAVYVGSVVLNPPPPKHSIVLSDDELHNSTDSDPETSDFDEDINGSMLDDEDLIPCMASMIENEQENTPGPSQAQATRTSKPPPTKRRKGNRNELFDAHDASILDSLKELKETAEMNQLSSSNFREAMKDLRRKEQAMEERERKWTETSTRRMLEQERELQTLLAQRRQTLETEMAEMKAELKQEKTELKQEKAELKQERADFKKEQELFKKEKEEYFVWREELVREVAATKKELGIRGVVRISSSRPKKITVY</sequence>
<reference evidence="2" key="1">
    <citation type="journal article" date="2020" name="Fungal Divers.">
        <title>Resolving the Mortierellaceae phylogeny through synthesis of multi-gene phylogenetics and phylogenomics.</title>
        <authorList>
            <person name="Vandepol N."/>
            <person name="Liber J."/>
            <person name="Desiro A."/>
            <person name="Na H."/>
            <person name="Kennedy M."/>
            <person name="Barry K."/>
            <person name="Grigoriev I.V."/>
            <person name="Miller A.N."/>
            <person name="O'Donnell K."/>
            <person name="Stajich J.E."/>
            <person name="Bonito G."/>
        </authorList>
    </citation>
    <scope>NUCLEOTIDE SEQUENCE</scope>
    <source>
        <strain evidence="2">NRRL 2769</strain>
    </source>
</reference>
<dbReference type="EMBL" id="JAAAID010000921">
    <property type="protein sequence ID" value="KAG0012882.1"/>
    <property type="molecule type" value="Genomic_DNA"/>
</dbReference>
<feature type="compositionally biased region" description="Acidic residues" evidence="1">
    <location>
        <begin position="342"/>
        <end position="358"/>
    </location>
</feature>
<dbReference type="PANTHER" id="PTHR33324:SF2">
    <property type="entry name" value="MYB_SANT-LIKE DNA-BINDING DOMAIN-CONTAINING PROTEIN"/>
    <property type="match status" value="1"/>
</dbReference>
<proteinExistence type="predicted"/>
<feature type="region of interest" description="Disordered" evidence="1">
    <location>
        <begin position="1"/>
        <end position="28"/>
    </location>
</feature>
<gene>
    <name evidence="2" type="ORF">BGZ80_011452</name>
</gene>
<dbReference type="PANTHER" id="PTHR33324">
    <property type="entry name" value="EXPRESSED PROTEIN"/>
    <property type="match status" value="1"/>
</dbReference>
<feature type="compositionally biased region" description="Basic and acidic residues" evidence="1">
    <location>
        <begin position="7"/>
        <end position="28"/>
    </location>
</feature>
<feature type="region of interest" description="Disordered" evidence="1">
    <location>
        <begin position="129"/>
        <end position="151"/>
    </location>
</feature>
<comment type="caution">
    <text evidence="2">The sequence shown here is derived from an EMBL/GenBank/DDBJ whole genome shotgun (WGS) entry which is preliminary data.</text>
</comment>
<evidence type="ECO:0000313" key="3">
    <source>
        <dbReference type="Proteomes" id="UP000703661"/>
    </source>
</evidence>
<evidence type="ECO:0000313" key="2">
    <source>
        <dbReference type="EMBL" id="KAG0012882.1"/>
    </source>
</evidence>
<feature type="region of interest" description="Disordered" evidence="1">
    <location>
        <begin position="374"/>
        <end position="408"/>
    </location>
</feature>
<feature type="region of interest" description="Disordered" evidence="1">
    <location>
        <begin position="329"/>
        <end position="358"/>
    </location>
</feature>
<organism evidence="2 3">
    <name type="scientific">Entomortierella chlamydospora</name>
    <dbReference type="NCBI Taxonomy" id="101097"/>
    <lineage>
        <taxon>Eukaryota</taxon>
        <taxon>Fungi</taxon>
        <taxon>Fungi incertae sedis</taxon>
        <taxon>Mucoromycota</taxon>
        <taxon>Mortierellomycotina</taxon>
        <taxon>Mortierellomycetes</taxon>
        <taxon>Mortierellales</taxon>
        <taxon>Mortierellaceae</taxon>
        <taxon>Entomortierella</taxon>
    </lineage>
</organism>
<feature type="region of interest" description="Disordered" evidence="1">
    <location>
        <begin position="441"/>
        <end position="460"/>
    </location>
</feature>
<protein>
    <submittedName>
        <fullName evidence="2">Uncharacterized protein</fullName>
    </submittedName>
</protein>